<dbReference type="PRINTS" id="PR00352">
    <property type="entry name" value="3FE4SFRDOXIN"/>
</dbReference>
<evidence type="ECO:0000313" key="9">
    <source>
        <dbReference type="EMBL" id="QLL08716.1"/>
    </source>
</evidence>
<sequence>MKIVFDRDACEGNAVCIALSPDLFGLDDEGKAIVLVDDVPEQSEGFAADAVSMCPVAALRLQS</sequence>
<dbReference type="InterPro" id="IPR051269">
    <property type="entry name" value="Fe-S_cluster_ET"/>
</dbReference>
<evidence type="ECO:0000256" key="3">
    <source>
        <dbReference type="ARBA" id="ARBA00022723"/>
    </source>
</evidence>
<name>A0A7D6I8Y7_9MYCO</name>
<dbReference type="KEGG" id="mgor:H0P51_07320"/>
<dbReference type="RefSeq" id="WP_180917301.1">
    <property type="nucleotide sequence ID" value="NZ_CP059165.1"/>
</dbReference>
<keyword evidence="7" id="KW-0003">3Fe-4S</keyword>
<dbReference type="Gene3D" id="3.30.70.20">
    <property type="match status" value="1"/>
</dbReference>
<proteinExistence type="predicted"/>
<keyword evidence="10" id="KW-1185">Reference proteome</keyword>
<comment type="function">
    <text evidence="8">Ferredoxins are iron-sulfur proteins that transfer electrons in a wide variety of metabolic reactions.</text>
</comment>
<dbReference type="GO" id="GO:0009055">
    <property type="term" value="F:electron transfer activity"/>
    <property type="evidence" value="ECO:0007669"/>
    <property type="project" value="UniProtKB-UniRule"/>
</dbReference>
<keyword evidence="4 8" id="KW-0249">Electron transport</keyword>
<keyword evidence="3 8" id="KW-0479">Metal-binding</keyword>
<evidence type="ECO:0000256" key="5">
    <source>
        <dbReference type="ARBA" id="ARBA00023004"/>
    </source>
</evidence>
<dbReference type="GO" id="GO:0005506">
    <property type="term" value="F:iron ion binding"/>
    <property type="evidence" value="ECO:0007669"/>
    <property type="project" value="UniProtKB-UniRule"/>
</dbReference>
<comment type="cofactor">
    <cofactor evidence="1">
        <name>[3Fe-4S] cluster</name>
        <dbReference type="ChEBI" id="CHEBI:21137"/>
    </cofactor>
</comment>
<dbReference type="PANTHER" id="PTHR36923:SF3">
    <property type="entry name" value="FERREDOXIN"/>
    <property type="match status" value="1"/>
</dbReference>
<dbReference type="AlphaFoldDB" id="A0A7D6I8Y7"/>
<dbReference type="PANTHER" id="PTHR36923">
    <property type="entry name" value="FERREDOXIN"/>
    <property type="match status" value="1"/>
</dbReference>
<evidence type="ECO:0000256" key="8">
    <source>
        <dbReference type="RuleBase" id="RU368020"/>
    </source>
</evidence>
<protein>
    <recommendedName>
        <fullName evidence="8">Ferredoxin</fullName>
    </recommendedName>
</protein>
<dbReference type="Proteomes" id="UP000510682">
    <property type="component" value="Chromosome"/>
</dbReference>
<dbReference type="GO" id="GO:0051538">
    <property type="term" value="F:3 iron, 4 sulfur cluster binding"/>
    <property type="evidence" value="ECO:0007669"/>
    <property type="project" value="UniProtKB-KW"/>
</dbReference>
<evidence type="ECO:0000313" key="10">
    <source>
        <dbReference type="Proteomes" id="UP000510682"/>
    </source>
</evidence>
<organism evidence="9 10">
    <name type="scientific">Mycobacterium vicinigordonae</name>
    <dbReference type="NCBI Taxonomy" id="1719132"/>
    <lineage>
        <taxon>Bacteria</taxon>
        <taxon>Bacillati</taxon>
        <taxon>Actinomycetota</taxon>
        <taxon>Actinomycetes</taxon>
        <taxon>Mycobacteriales</taxon>
        <taxon>Mycobacteriaceae</taxon>
        <taxon>Mycobacterium</taxon>
    </lineage>
</organism>
<reference evidence="9" key="1">
    <citation type="submission" date="2020-07" db="EMBL/GenBank/DDBJ databases">
        <title>Description of Mycobacterium gordonae subsp. intergordonae subsp.nov. and Mycobacterium gordonae subsp. gordonae subsp. nov.</title>
        <authorList>
            <person name="Huang H."/>
        </authorList>
    </citation>
    <scope>NUCLEOTIDE SEQUENCE [LARGE SCALE GENOMIC DNA]</scope>
    <source>
        <strain evidence="9">24T</strain>
    </source>
</reference>
<dbReference type="SUPFAM" id="SSF54862">
    <property type="entry name" value="4Fe-4S ferredoxins"/>
    <property type="match status" value="1"/>
</dbReference>
<evidence type="ECO:0000256" key="4">
    <source>
        <dbReference type="ARBA" id="ARBA00022982"/>
    </source>
</evidence>
<evidence type="ECO:0000256" key="6">
    <source>
        <dbReference type="ARBA" id="ARBA00023014"/>
    </source>
</evidence>
<evidence type="ECO:0000256" key="1">
    <source>
        <dbReference type="ARBA" id="ARBA00001927"/>
    </source>
</evidence>
<keyword evidence="2 8" id="KW-0813">Transport</keyword>
<dbReference type="InterPro" id="IPR001080">
    <property type="entry name" value="3Fe4S_ferredoxin"/>
</dbReference>
<accession>A0A7D6I8Y7</accession>
<dbReference type="Pfam" id="PF13459">
    <property type="entry name" value="Fer4_15"/>
    <property type="match status" value="1"/>
</dbReference>
<gene>
    <name evidence="9" type="ORF">H0P51_07320</name>
</gene>
<keyword evidence="5 8" id="KW-0408">Iron</keyword>
<evidence type="ECO:0000256" key="7">
    <source>
        <dbReference type="ARBA" id="ARBA00023291"/>
    </source>
</evidence>
<dbReference type="EMBL" id="CP059165">
    <property type="protein sequence ID" value="QLL08716.1"/>
    <property type="molecule type" value="Genomic_DNA"/>
</dbReference>
<reference evidence="9" key="2">
    <citation type="submission" date="2020-07" db="EMBL/GenBank/DDBJ databases">
        <authorList>
            <person name="Yu X."/>
        </authorList>
    </citation>
    <scope>NUCLEOTIDE SEQUENCE [LARGE SCALE GENOMIC DNA]</scope>
    <source>
        <strain evidence="9">24T</strain>
    </source>
</reference>
<keyword evidence="6 8" id="KW-0411">Iron-sulfur</keyword>
<evidence type="ECO:0000256" key="2">
    <source>
        <dbReference type="ARBA" id="ARBA00022448"/>
    </source>
</evidence>